<keyword evidence="8" id="KW-0833">Ubl conjugation pathway</keyword>
<dbReference type="Gene3D" id="3.30.40.10">
    <property type="entry name" value="Zinc/RING finger domain, C3HC4 (zinc finger)"/>
    <property type="match status" value="1"/>
</dbReference>
<keyword evidence="13 15" id="KW-0472">Membrane</keyword>
<dbReference type="PANTHER" id="PTHR12183">
    <property type="entry name" value="MITOCHONDRIAL UBIQUITIN LIGASE ACTIVATOR OF NFKB 1"/>
    <property type="match status" value="1"/>
</dbReference>
<evidence type="ECO:0000256" key="15">
    <source>
        <dbReference type="SAM" id="Phobius"/>
    </source>
</evidence>
<keyword evidence="12" id="KW-0496">Mitochondrion</keyword>
<evidence type="ECO:0000256" key="6">
    <source>
        <dbReference type="ARBA" id="ARBA00022723"/>
    </source>
</evidence>
<protein>
    <recommendedName>
        <fullName evidence="3">RING-type E3 ubiquitin transferase</fullName>
        <ecNumber evidence="3">2.3.2.27</ecNumber>
    </recommendedName>
</protein>
<dbReference type="InterPro" id="IPR013083">
    <property type="entry name" value="Znf_RING/FYVE/PHD"/>
</dbReference>
<keyword evidence="9" id="KW-1000">Mitochondrion outer membrane</keyword>
<dbReference type="PANTHER" id="PTHR12183:SF6">
    <property type="entry name" value="RING-TYPE E3 UBIQUITIN TRANSFERASE"/>
    <property type="match status" value="1"/>
</dbReference>
<proteinExistence type="predicted"/>
<reference evidence="17" key="1">
    <citation type="submission" date="2023-07" db="EMBL/GenBank/DDBJ databases">
        <authorList>
            <person name="Stuckert A."/>
        </authorList>
    </citation>
    <scope>NUCLEOTIDE SEQUENCE</scope>
</reference>
<feature type="domain" description="RING-type" evidence="16">
    <location>
        <begin position="233"/>
        <end position="270"/>
    </location>
</feature>
<comment type="subcellular location">
    <subcellularLocation>
        <location evidence="2">Mitochondrion outer membrane</location>
        <topology evidence="2">Multi-pass membrane protein</topology>
    </subcellularLocation>
</comment>
<dbReference type="Proteomes" id="UP001176940">
    <property type="component" value="Unassembled WGS sequence"/>
</dbReference>
<dbReference type="Pfam" id="PF12483">
    <property type="entry name" value="GIDE"/>
    <property type="match status" value="1"/>
</dbReference>
<name>A0ABN9MKK6_9NEOB</name>
<dbReference type="EMBL" id="CAUEEQ010063166">
    <property type="protein sequence ID" value="CAJ0964805.1"/>
    <property type="molecule type" value="Genomic_DNA"/>
</dbReference>
<keyword evidence="4" id="KW-0808">Transferase</keyword>
<evidence type="ECO:0000256" key="14">
    <source>
        <dbReference type="PROSITE-ProRule" id="PRU00175"/>
    </source>
</evidence>
<evidence type="ECO:0000256" key="8">
    <source>
        <dbReference type="ARBA" id="ARBA00022786"/>
    </source>
</evidence>
<keyword evidence="5 15" id="KW-0812">Transmembrane</keyword>
<evidence type="ECO:0000259" key="16">
    <source>
        <dbReference type="PROSITE" id="PS50089"/>
    </source>
</evidence>
<dbReference type="EC" id="2.3.2.27" evidence="3"/>
<evidence type="ECO:0000256" key="13">
    <source>
        <dbReference type="ARBA" id="ARBA00023136"/>
    </source>
</evidence>
<feature type="transmembrane region" description="Helical" evidence="15">
    <location>
        <begin position="183"/>
        <end position="203"/>
    </location>
</feature>
<evidence type="ECO:0000256" key="11">
    <source>
        <dbReference type="ARBA" id="ARBA00022989"/>
    </source>
</evidence>
<keyword evidence="18" id="KW-1185">Reference proteome</keyword>
<keyword evidence="7 14" id="KW-0863">Zinc-finger</keyword>
<evidence type="ECO:0000313" key="18">
    <source>
        <dbReference type="Proteomes" id="UP001176940"/>
    </source>
</evidence>
<evidence type="ECO:0000256" key="1">
    <source>
        <dbReference type="ARBA" id="ARBA00000900"/>
    </source>
</evidence>
<evidence type="ECO:0000256" key="9">
    <source>
        <dbReference type="ARBA" id="ARBA00022787"/>
    </source>
</evidence>
<comment type="caution">
    <text evidence="17">The sequence shown here is derived from an EMBL/GenBank/DDBJ whole genome shotgun (WGS) entry which is preliminary data.</text>
</comment>
<organism evidence="17 18">
    <name type="scientific">Ranitomeya imitator</name>
    <name type="common">mimic poison frog</name>
    <dbReference type="NCBI Taxonomy" id="111125"/>
    <lineage>
        <taxon>Eukaryota</taxon>
        <taxon>Metazoa</taxon>
        <taxon>Chordata</taxon>
        <taxon>Craniata</taxon>
        <taxon>Vertebrata</taxon>
        <taxon>Euteleostomi</taxon>
        <taxon>Amphibia</taxon>
        <taxon>Batrachia</taxon>
        <taxon>Anura</taxon>
        <taxon>Neobatrachia</taxon>
        <taxon>Hyloidea</taxon>
        <taxon>Dendrobatidae</taxon>
        <taxon>Dendrobatinae</taxon>
        <taxon>Ranitomeya</taxon>
    </lineage>
</organism>
<evidence type="ECO:0000256" key="2">
    <source>
        <dbReference type="ARBA" id="ARBA00004374"/>
    </source>
</evidence>
<evidence type="ECO:0000256" key="3">
    <source>
        <dbReference type="ARBA" id="ARBA00012483"/>
    </source>
</evidence>
<comment type="catalytic activity">
    <reaction evidence="1">
        <text>S-ubiquitinyl-[E2 ubiquitin-conjugating enzyme]-L-cysteine + [acceptor protein]-L-lysine = [E2 ubiquitin-conjugating enzyme]-L-cysteine + N(6)-ubiquitinyl-[acceptor protein]-L-lysine.</text>
        <dbReference type="EC" id="2.3.2.27"/>
    </reaction>
</comment>
<keyword evidence="11 15" id="KW-1133">Transmembrane helix</keyword>
<evidence type="ECO:0000256" key="7">
    <source>
        <dbReference type="ARBA" id="ARBA00022771"/>
    </source>
</evidence>
<dbReference type="InterPro" id="IPR001841">
    <property type="entry name" value="Znf_RING"/>
</dbReference>
<evidence type="ECO:0000256" key="12">
    <source>
        <dbReference type="ARBA" id="ARBA00023128"/>
    </source>
</evidence>
<evidence type="ECO:0000256" key="4">
    <source>
        <dbReference type="ARBA" id="ARBA00022679"/>
    </source>
</evidence>
<dbReference type="InterPro" id="IPR051652">
    <property type="entry name" value="MDM2_MDM4_MUL1"/>
</dbReference>
<keyword evidence="6" id="KW-0479">Metal-binding</keyword>
<dbReference type="PROSITE" id="PS50089">
    <property type="entry name" value="ZF_RING_2"/>
    <property type="match status" value="1"/>
</dbReference>
<evidence type="ECO:0000313" key="17">
    <source>
        <dbReference type="EMBL" id="CAJ0964805.1"/>
    </source>
</evidence>
<dbReference type="SUPFAM" id="SSF57850">
    <property type="entry name" value="RING/U-box"/>
    <property type="match status" value="1"/>
</dbReference>
<dbReference type="Pfam" id="PF13920">
    <property type="entry name" value="zf-C3HC4_3"/>
    <property type="match status" value="1"/>
</dbReference>
<gene>
    <name evidence="17" type="ORF">RIMI_LOCUS19619153</name>
</gene>
<dbReference type="InterPro" id="IPR022170">
    <property type="entry name" value="MUL1-like"/>
</dbReference>
<keyword evidence="10" id="KW-0862">Zinc</keyword>
<evidence type="ECO:0000256" key="10">
    <source>
        <dbReference type="ARBA" id="ARBA00022833"/>
    </source>
</evidence>
<accession>A0ABN9MKK6</accession>
<evidence type="ECO:0000256" key="5">
    <source>
        <dbReference type="ARBA" id="ARBA00022692"/>
    </source>
</evidence>
<sequence length="280" mass="31268">MSKYCVSITGRVVAAGTPLCSQNHPHLLAVIQKNQMVEHRLFWNSLTKSWSEYARVLFTTVRSVPFHLHPLEDGDGSVLVCDPLTASGLTLETVYERFHSASLSLCELLGHYLSGEKPTGLLETEEILPVGAVLTGLGKLVLSKDGVIALQPPEKGCEYFLSLWGYEDILHEQESIACLWREGALLCGALGVLLLCIAFYRAYQRHQEKSRRNDDVQLDSPLPEDESSPERLCVICISRLRNCVFLTCGHVCCCFLCYQALPNQLCPICRCPIQRVVPLY</sequence>